<dbReference type="GO" id="GO:0006635">
    <property type="term" value="P:fatty acid beta-oxidation"/>
    <property type="evidence" value="ECO:0007669"/>
    <property type="project" value="UniProtKB-UniPathway"/>
</dbReference>
<protein>
    <submittedName>
        <fullName evidence="7">Enoyl-CoA hydratase</fullName>
        <ecNumber evidence="7">4.2.1.17</ecNumber>
    </submittedName>
</protein>
<keyword evidence="7" id="KW-0456">Lyase</keyword>
<organism evidence="7 8">
    <name type="scientific">Variovorax boronicumulans</name>
    <dbReference type="NCBI Taxonomy" id="436515"/>
    <lineage>
        <taxon>Bacteria</taxon>
        <taxon>Pseudomonadati</taxon>
        <taxon>Pseudomonadota</taxon>
        <taxon>Betaproteobacteria</taxon>
        <taxon>Burkholderiales</taxon>
        <taxon>Comamonadaceae</taxon>
        <taxon>Variovorax</taxon>
    </lineage>
</organism>
<evidence type="ECO:0000256" key="6">
    <source>
        <dbReference type="RuleBase" id="RU003707"/>
    </source>
</evidence>
<keyword evidence="4" id="KW-0443">Lipid metabolism</keyword>
<dbReference type="GO" id="GO:0016853">
    <property type="term" value="F:isomerase activity"/>
    <property type="evidence" value="ECO:0007669"/>
    <property type="project" value="UniProtKB-KW"/>
</dbReference>
<dbReference type="InterPro" id="IPR045002">
    <property type="entry name" value="Ech1-like"/>
</dbReference>
<dbReference type="Gene3D" id="1.10.12.10">
    <property type="entry name" value="Lyase 2-enoyl-coa Hydratase, Chain A, domain 2"/>
    <property type="match status" value="1"/>
</dbReference>
<dbReference type="Gene3D" id="3.90.226.10">
    <property type="entry name" value="2-enoyl-CoA Hydratase, Chain A, domain 1"/>
    <property type="match status" value="1"/>
</dbReference>
<dbReference type="PROSITE" id="PS00166">
    <property type="entry name" value="ENOYL_COA_HYDRATASE"/>
    <property type="match status" value="1"/>
</dbReference>
<sequence length="275" mass="28901">MSDRIEWTRHADGVVELQLARADKMNALDPAMFDALVQAGEALRGDKNVRAVVIAGRGKAFCAGLDMASFERMGQGAASDVLGAAAGGTDLVARTHGLSNAAQQVAMVWREVPVPVIAAVHGVAFGGGLQVALGADIRLVAADTKLSVMEIKWGLVPDMAGMVLMRELARTDVVRELTFTGRIFSGEEAVRLGLATRVAADPLAEALQMAHEIAAKSPDAIRAGKRLLNASLAHSAAELLIAESVEQQALIGSPNQREAVKANIERRAPQFSAPA</sequence>
<accession>A0A250DLS6</accession>
<dbReference type="InterPro" id="IPR014748">
    <property type="entry name" value="Enoyl-CoA_hydra_C"/>
</dbReference>
<dbReference type="KEGG" id="vbo:CKY39_19825"/>
<evidence type="ECO:0000256" key="1">
    <source>
        <dbReference type="ARBA" id="ARBA00005005"/>
    </source>
</evidence>
<dbReference type="PANTHER" id="PTHR43149:SF1">
    <property type="entry name" value="DELTA(3,5)-DELTA(2,4)-DIENOYL-COA ISOMERASE, MITOCHONDRIAL"/>
    <property type="match status" value="1"/>
</dbReference>
<evidence type="ECO:0000256" key="4">
    <source>
        <dbReference type="ARBA" id="ARBA00023098"/>
    </source>
</evidence>
<keyword evidence="5" id="KW-0413">Isomerase</keyword>
<evidence type="ECO:0000256" key="2">
    <source>
        <dbReference type="ARBA" id="ARBA00005254"/>
    </source>
</evidence>
<reference evidence="7 8" key="1">
    <citation type="submission" date="2017-09" db="EMBL/GenBank/DDBJ databases">
        <title>The diverse metabolic capabilities of V. boronicumulans make it an excellent choice for continued studies on novel biodegradation.</title>
        <authorList>
            <person name="Sun S."/>
        </authorList>
    </citation>
    <scope>NUCLEOTIDE SEQUENCE [LARGE SCALE GENOMIC DNA]</scope>
    <source>
        <strain evidence="7 8">J1</strain>
    </source>
</reference>
<comment type="pathway">
    <text evidence="1">Lipid metabolism; fatty acid beta-oxidation.</text>
</comment>
<evidence type="ECO:0000256" key="5">
    <source>
        <dbReference type="ARBA" id="ARBA00023235"/>
    </source>
</evidence>
<evidence type="ECO:0000313" key="8">
    <source>
        <dbReference type="Proteomes" id="UP000217154"/>
    </source>
</evidence>
<comment type="similarity">
    <text evidence="2 6">Belongs to the enoyl-CoA hydratase/isomerase family.</text>
</comment>
<dbReference type="PANTHER" id="PTHR43149">
    <property type="entry name" value="ENOYL-COA HYDRATASE"/>
    <property type="match status" value="1"/>
</dbReference>
<dbReference type="UniPathway" id="UPA00659"/>
<keyword evidence="3" id="KW-0276">Fatty acid metabolism</keyword>
<dbReference type="InterPro" id="IPR029045">
    <property type="entry name" value="ClpP/crotonase-like_dom_sf"/>
</dbReference>
<proteinExistence type="inferred from homology"/>
<dbReference type="AlphaFoldDB" id="A0A250DLS6"/>
<dbReference type="EC" id="4.2.1.17" evidence="7"/>
<dbReference type="GO" id="GO:0004300">
    <property type="term" value="F:enoyl-CoA hydratase activity"/>
    <property type="evidence" value="ECO:0007669"/>
    <property type="project" value="UniProtKB-EC"/>
</dbReference>
<dbReference type="Pfam" id="PF00378">
    <property type="entry name" value="ECH_1"/>
    <property type="match status" value="1"/>
</dbReference>
<dbReference type="NCBIfam" id="NF005699">
    <property type="entry name" value="PRK07509.1"/>
    <property type="match status" value="1"/>
</dbReference>
<evidence type="ECO:0000256" key="3">
    <source>
        <dbReference type="ARBA" id="ARBA00022832"/>
    </source>
</evidence>
<dbReference type="RefSeq" id="WP_095745622.1">
    <property type="nucleotide sequence ID" value="NZ_CP023284.1"/>
</dbReference>
<evidence type="ECO:0000313" key="7">
    <source>
        <dbReference type="EMBL" id="ATA55212.1"/>
    </source>
</evidence>
<name>A0A250DLS6_9BURK</name>
<dbReference type="SUPFAM" id="SSF52096">
    <property type="entry name" value="ClpP/crotonase"/>
    <property type="match status" value="1"/>
</dbReference>
<dbReference type="EMBL" id="CP023284">
    <property type="protein sequence ID" value="ATA55212.1"/>
    <property type="molecule type" value="Genomic_DNA"/>
</dbReference>
<dbReference type="Proteomes" id="UP000217154">
    <property type="component" value="Chromosome"/>
</dbReference>
<dbReference type="CDD" id="cd06558">
    <property type="entry name" value="crotonase-like"/>
    <property type="match status" value="1"/>
</dbReference>
<gene>
    <name evidence="7" type="ORF">CKY39_19825</name>
</gene>
<dbReference type="InterPro" id="IPR018376">
    <property type="entry name" value="Enoyl-CoA_hyd/isom_CS"/>
</dbReference>
<dbReference type="InterPro" id="IPR001753">
    <property type="entry name" value="Enoyl-CoA_hydra/iso"/>
</dbReference>